<dbReference type="GO" id="GO:0008168">
    <property type="term" value="F:methyltransferase activity"/>
    <property type="evidence" value="ECO:0007669"/>
    <property type="project" value="TreeGrafter"/>
</dbReference>
<dbReference type="PANTHER" id="PTHR12829:SF4">
    <property type="entry name" value="N(6)-ADENINE-SPECIFIC METHYLTRANSFERASE METTL4"/>
    <property type="match status" value="1"/>
</dbReference>
<dbReference type="EMBL" id="JALJOR010000002">
    <property type="protein sequence ID" value="KAK9823771.1"/>
    <property type="molecule type" value="Genomic_DNA"/>
</dbReference>
<feature type="compositionally biased region" description="Low complexity" evidence="2">
    <location>
        <begin position="188"/>
        <end position="197"/>
    </location>
</feature>
<evidence type="ECO:0000313" key="4">
    <source>
        <dbReference type="Proteomes" id="UP001489004"/>
    </source>
</evidence>
<evidence type="ECO:0000313" key="3">
    <source>
        <dbReference type="EMBL" id="KAK9823771.1"/>
    </source>
</evidence>
<dbReference type="Proteomes" id="UP001489004">
    <property type="component" value="Unassembled WGS sequence"/>
</dbReference>
<dbReference type="GO" id="GO:0005634">
    <property type="term" value="C:nucleus"/>
    <property type="evidence" value="ECO:0007669"/>
    <property type="project" value="TreeGrafter"/>
</dbReference>
<keyword evidence="4" id="KW-1185">Reference proteome</keyword>
<organism evidence="3 4">
    <name type="scientific">[Myrmecia] bisecta</name>
    <dbReference type="NCBI Taxonomy" id="41462"/>
    <lineage>
        <taxon>Eukaryota</taxon>
        <taxon>Viridiplantae</taxon>
        <taxon>Chlorophyta</taxon>
        <taxon>core chlorophytes</taxon>
        <taxon>Trebouxiophyceae</taxon>
        <taxon>Trebouxiales</taxon>
        <taxon>Trebouxiaceae</taxon>
        <taxon>Myrmecia</taxon>
    </lineage>
</organism>
<name>A0AAW1QQK8_9CHLO</name>
<reference evidence="3 4" key="1">
    <citation type="journal article" date="2024" name="Nat. Commun.">
        <title>Phylogenomics reveals the evolutionary origins of lichenization in chlorophyte algae.</title>
        <authorList>
            <person name="Puginier C."/>
            <person name="Libourel C."/>
            <person name="Otte J."/>
            <person name="Skaloud P."/>
            <person name="Haon M."/>
            <person name="Grisel S."/>
            <person name="Petersen M."/>
            <person name="Berrin J.G."/>
            <person name="Delaux P.M."/>
            <person name="Dal Grande F."/>
            <person name="Keller J."/>
        </authorList>
    </citation>
    <scope>NUCLEOTIDE SEQUENCE [LARGE SCALE GENOMIC DNA]</scope>
    <source>
        <strain evidence="3 4">SAG 2043</strain>
    </source>
</reference>
<gene>
    <name evidence="3" type="ORF">WJX72_005400</name>
</gene>
<evidence type="ECO:0000256" key="2">
    <source>
        <dbReference type="SAM" id="MobiDB-lite"/>
    </source>
</evidence>
<dbReference type="InterPro" id="IPR029063">
    <property type="entry name" value="SAM-dependent_MTases_sf"/>
</dbReference>
<sequence>MCNVPVGSRTSLTATLTTTQRQSSSDKPVNLFDTLVSNDAGEEVIGLAHETPVLLPRHSTFLLSDVTRLQPLLAGCSDGGYHCIVLDPPWENKSAKRGAKYPTLPSRRLLSIPIKQLLHQEGLVAMWITNRERHRRFVDQELFPAWGLQAIGEWAWIKVTNSGQLVSPLDVAHRRPYEVLILAQPKGTTASTSPPASDSGQDGQQPPPAAEQHVTSQVPQPQLEHGPNGAVGGPAPLPRHFCIFAVPGEHSRKPQLARLLRPYLPANARCLEMFARELTAHWTSWGNEALHFQQLHRFVLPASRL</sequence>
<dbReference type="AlphaFoldDB" id="A0AAW1QQK8"/>
<feature type="region of interest" description="Disordered" evidence="2">
    <location>
        <begin position="184"/>
        <end position="231"/>
    </location>
</feature>
<comment type="caution">
    <text evidence="3">The sequence shown here is derived from an EMBL/GenBank/DDBJ whole genome shotgun (WGS) entry which is preliminary data.</text>
</comment>
<accession>A0AAW1QQK8</accession>
<dbReference type="PANTHER" id="PTHR12829">
    <property type="entry name" value="N6-ADENOSINE-METHYLTRANSFERASE"/>
    <property type="match status" value="1"/>
</dbReference>
<dbReference type="SUPFAM" id="SSF53335">
    <property type="entry name" value="S-adenosyl-L-methionine-dependent methyltransferases"/>
    <property type="match status" value="1"/>
</dbReference>
<comment type="similarity">
    <text evidence="1">Belongs to the MT-A70-like family.</text>
</comment>
<dbReference type="InterPro" id="IPR007757">
    <property type="entry name" value="MT-A70-like"/>
</dbReference>
<proteinExistence type="inferred from homology"/>
<evidence type="ECO:0000256" key="1">
    <source>
        <dbReference type="PROSITE-ProRule" id="PRU00489"/>
    </source>
</evidence>
<dbReference type="PROSITE" id="PS51143">
    <property type="entry name" value="MT_A70"/>
    <property type="match status" value="1"/>
</dbReference>
<dbReference type="Pfam" id="PF05063">
    <property type="entry name" value="MT-A70"/>
    <property type="match status" value="2"/>
</dbReference>
<protein>
    <submittedName>
        <fullName evidence="3">Uncharacterized protein</fullName>
    </submittedName>
</protein>